<sequence>MMTPISNEITVNKYNHRERKGRQESANFNEKCKEIALASNCSSSQAKNARNHKENEQFFRPGKYSQLNNSTRSSKRENDKKKNILSRKSAARAFLNKGIKNRRAMSTTSQENGIIGNFKTPVPNKPEFFSGSVRLPFIASGASPVCSSTKEISLPQGATHQYPSSKISSYAVGIGKTTSTSHLKATVSGGTFTLTGGMNQDKQKRIEYKLSPSGGISQVASTRVSQEREPLSKPFHHKFRQKVISPASTKSLVKNPAKNRFPLPFTGIEYPFIDGGGITSYGRDGIFSEKKPYIKTSNDFEKSWIYSMPDKSICTPTQRPIYKKKSKIDAKREQVVYDCSNPSPFYTDSYQATQNTMIDLNREYVPMNERDLIEQKTKTSGPKLVKDLYYRNLLPYYAKENEADNTLIFESRFESGNLQTAIKKSSYEYELLLKTDYNTTNYTQWFYFKVTNMKRCVPYTFKIVNMVKPSSLYSQGMKVLSYSVKSSEISYQGWQRVGKNISYTQNTYKKKGGGKYYTLSFTTNFDYDNDCVYFAHCFPYTYTDLKYFLHDVCTEKMRGKIRKTFLSRTLAGNEFEGVIITNFTSAPEDIAERQCIIITGRVHPGESNSSFIVEGMIKFLVTDDHVAKSLRNMFVFKIVPMLNPDGVIVGNYRCSLAGCDLNRQWKNPSARLHPEIHAVKQMFNKTLQCRSVFLYVDCHGHSRKKNCFMYGCNNKSATGYNKYKEKIIPFMFGNNHDSFSFKDCNFVVQKAREGTARYVVHDNYNIINSYTLEASFFGPEKGIYQDCHFTPTQYNDIGKKFCFTLLDYCAITDDPQKDLNDKRGATLALKNTLQNLDKYFSKGKGTSNSYLKFMSKGDESDSADDDADADANSPSPCPSPSLSPPLPSPSAPNPTKPLPKSLPKNPKSRRTKAKSITLRKSRTKNRQHTVKISGKNLRSTGQNWKNKRPKGKQRNKSIR</sequence>
<reference evidence="6" key="1">
    <citation type="submission" date="2023-07" db="EMBL/GenBank/DDBJ databases">
        <authorList>
            <consortium name="AG Swart"/>
            <person name="Singh M."/>
            <person name="Singh A."/>
            <person name="Seah K."/>
            <person name="Emmerich C."/>
        </authorList>
    </citation>
    <scope>NUCLEOTIDE SEQUENCE</scope>
    <source>
        <strain evidence="6">DP1</strain>
    </source>
</reference>
<keyword evidence="7" id="KW-1185">Reference proteome</keyword>
<dbReference type="Proteomes" id="UP001295684">
    <property type="component" value="Unassembled WGS sequence"/>
</dbReference>
<proteinExistence type="inferred from homology"/>
<feature type="region of interest" description="Disordered" evidence="4">
    <location>
        <begin position="41"/>
        <end position="87"/>
    </location>
</feature>
<evidence type="ECO:0000256" key="4">
    <source>
        <dbReference type="SAM" id="MobiDB-lite"/>
    </source>
</evidence>
<evidence type="ECO:0000256" key="3">
    <source>
        <dbReference type="PROSITE-ProRule" id="PRU01379"/>
    </source>
</evidence>
<dbReference type="GO" id="GO:0006508">
    <property type="term" value="P:proteolysis"/>
    <property type="evidence" value="ECO:0007669"/>
    <property type="project" value="InterPro"/>
</dbReference>
<name>A0AAD2D7N9_EUPCR</name>
<dbReference type="GO" id="GO:0008270">
    <property type="term" value="F:zinc ion binding"/>
    <property type="evidence" value="ECO:0007669"/>
    <property type="project" value="InterPro"/>
</dbReference>
<feature type="domain" description="Peptidase M14" evidence="5">
    <location>
        <begin position="538"/>
        <end position="809"/>
    </location>
</feature>
<dbReference type="Gene3D" id="3.40.630.10">
    <property type="entry name" value="Zn peptidases"/>
    <property type="match status" value="1"/>
</dbReference>
<dbReference type="SUPFAM" id="SSF53187">
    <property type="entry name" value="Zn-dependent exopeptidases"/>
    <property type="match status" value="1"/>
</dbReference>
<feature type="active site" description="Proton donor/acceptor" evidence="3">
    <location>
        <position position="773"/>
    </location>
</feature>
<comment type="similarity">
    <text evidence="2 3">Belongs to the peptidase M14 family.</text>
</comment>
<comment type="caution">
    <text evidence="6">The sequence shown here is derived from an EMBL/GenBank/DDBJ whole genome shotgun (WGS) entry which is preliminary data.</text>
</comment>
<dbReference type="PANTHER" id="PTHR12756:SF11">
    <property type="entry name" value="CYTOSOLIC CARBOXYPEPTIDASE 1"/>
    <property type="match status" value="1"/>
</dbReference>
<feature type="region of interest" description="Disordered" evidence="4">
    <location>
        <begin position="1"/>
        <end position="26"/>
    </location>
</feature>
<evidence type="ECO:0000259" key="5">
    <source>
        <dbReference type="PROSITE" id="PS52035"/>
    </source>
</evidence>
<evidence type="ECO:0000313" key="6">
    <source>
        <dbReference type="EMBL" id="CAI2382700.1"/>
    </source>
</evidence>
<feature type="compositionally biased region" description="Pro residues" evidence="4">
    <location>
        <begin position="875"/>
        <end position="897"/>
    </location>
</feature>
<dbReference type="PANTHER" id="PTHR12756">
    <property type="entry name" value="CYTOSOLIC CARBOXYPEPTIDASE"/>
    <property type="match status" value="1"/>
</dbReference>
<dbReference type="PROSITE" id="PS52035">
    <property type="entry name" value="PEPTIDASE_M14"/>
    <property type="match status" value="1"/>
</dbReference>
<comment type="cofactor">
    <cofactor evidence="1">
        <name>Zn(2+)</name>
        <dbReference type="ChEBI" id="CHEBI:29105"/>
    </cofactor>
</comment>
<organism evidence="6 7">
    <name type="scientific">Euplotes crassus</name>
    <dbReference type="NCBI Taxonomy" id="5936"/>
    <lineage>
        <taxon>Eukaryota</taxon>
        <taxon>Sar</taxon>
        <taxon>Alveolata</taxon>
        <taxon>Ciliophora</taxon>
        <taxon>Intramacronucleata</taxon>
        <taxon>Spirotrichea</taxon>
        <taxon>Hypotrichia</taxon>
        <taxon>Euplotida</taxon>
        <taxon>Euplotidae</taxon>
        <taxon>Moneuplotes</taxon>
    </lineage>
</organism>
<evidence type="ECO:0000313" key="7">
    <source>
        <dbReference type="Proteomes" id="UP001295684"/>
    </source>
</evidence>
<feature type="compositionally biased region" description="Basic residues" evidence="4">
    <location>
        <begin position="906"/>
        <end position="929"/>
    </location>
</feature>
<dbReference type="GO" id="GO:0004181">
    <property type="term" value="F:metallocarboxypeptidase activity"/>
    <property type="evidence" value="ECO:0007669"/>
    <property type="project" value="InterPro"/>
</dbReference>
<evidence type="ECO:0000256" key="2">
    <source>
        <dbReference type="ARBA" id="ARBA00005988"/>
    </source>
</evidence>
<dbReference type="Gene3D" id="2.60.40.3120">
    <property type="match status" value="1"/>
</dbReference>
<feature type="compositionally biased region" description="Acidic residues" evidence="4">
    <location>
        <begin position="860"/>
        <end position="869"/>
    </location>
</feature>
<accession>A0AAD2D7N9</accession>
<dbReference type="EMBL" id="CAMPGE010024888">
    <property type="protein sequence ID" value="CAI2382700.1"/>
    <property type="molecule type" value="Genomic_DNA"/>
</dbReference>
<dbReference type="InterPro" id="IPR040626">
    <property type="entry name" value="Pepdidase_M14_N"/>
</dbReference>
<evidence type="ECO:0000256" key="1">
    <source>
        <dbReference type="ARBA" id="ARBA00001947"/>
    </source>
</evidence>
<dbReference type="AlphaFoldDB" id="A0AAD2D7N9"/>
<dbReference type="InterPro" id="IPR050821">
    <property type="entry name" value="Cytosolic_carboxypeptidase"/>
</dbReference>
<dbReference type="Pfam" id="PF00246">
    <property type="entry name" value="Peptidase_M14"/>
    <property type="match status" value="1"/>
</dbReference>
<feature type="region of interest" description="Disordered" evidence="4">
    <location>
        <begin position="853"/>
        <end position="959"/>
    </location>
</feature>
<protein>
    <recommendedName>
        <fullName evidence="5">Peptidase M14 domain-containing protein</fullName>
    </recommendedName>
</protein>
<feature type="compositionally biased region" description="Basic residues" evidence="4">
    <location>
        <begin position="945"/>
        <end position="959"/>
    </location>
</feature>
<dbReference type="InterPro" id="IPR000834">
    <property type="entry name" value="Peptidase_M14"/>
</dbReference>
<feature type="compositionally biased region" description="Polar residues" evidence="4">
    <location>
        <begin position="1"/>
        <end position="13"/>
    </location>
</feature>
<dbReference type="Pfam" id="PF18027">
    <property type="entry name" value="Pepdidase_M14_N"/>
    <property type="match status" value="1"/>
</dbReference>
<gene>
    <name evidence="6" type="ORF">ECRASSUSDP1_LOCUS24182</name>
</gene>